<accession>A0AAD1UCD8</accession>
<keyword evidence="2" id="KW-1185">Reference proteome</keyword>
<evidence type="ECO:0000313" key="1">
    <source>
        <dbReference type="EMBL" id="CAI2364672.1"/>
    </source>
</evidence>
<sequence>MLHKEAARMFPYSSHGEKIAKTDIQDLVNRLDVVKDLTFLKGKNCREVMEKALNEQEKKNITNSIMRKVKFEQKMRMSEFKRQVKIAQKNERIRKGTPKWTRSDTIKQIKQHKKSFIEYIGDICTKKEETVARNTDINVPKQRYFLNKRERDKISQDTKNKVPASKMARSYTQGIKISLAKIGIEEDAPYQESHDILKAKAASRLNSLRRNKQHYPKIDTVKIISGVI</sequence>
<protein>
    <submittedName>
        <fullName evidence="1">Uncharacterized protein</fullName>
    </submittedName>
</protein>
<evidence type="ECO:0000313" key="2">
    <source>
        <dbReference type="Proteomes" id="UP001295684"/>
    </source>
</evidence>
<proteinExistence type="predicted"/>
<organism evidence="1 2">
    <name type="scientific">Euplotes crassus</name>
    <dbReference type="NCBI Taxonomy" id="5936"/>
    <lineage>
        <taxon>Eukaryota</taxon>
        <taxon>Sar</taxon>
        <taxon>Alveolata</taxon>
        <taxon>Ciliophora</taxon>
        <taxon>Intramacronucleata</taxon>
        <taxon>Spirotrichea</taxon>
        <taxon>Hypotrichia</taxon>
        <taxon>Euplotida</taxon>
        <taxon>Euplotidae</taxon>
        <taxon>Moneuplotes</taxon>
    </lineage>
</organism>
<dbReference type="Proteomes" id="UP001295684">
    <property type="component" value="Unassembled WGS sequence"/>
</dbReference>
<gene>
    <name evidence="1" type="ORF">ECRASSUSDP1_LOCUS6017</name>
</gene>
<dbReference type="EMBL" id="CAMPGE010005830">
    <property type="protein sequence ID" value="CAI2364672.1"/>
    <property type="molecule type" value="Genomic_DNA"/>
</dbReference>
<comment type="caution">
    <text evidence="1">The sequence shown here is derived from an EMBL/GenBank/DDBJ whole genome shotgun (WGS) entry which is preliminary data.</text>
</comment>
<reference evidence="1" key="1">
    <citation type="submission" date="2023-07" db="EMBL/GenBank/DDBJ databases">
        <authorList>
            <consortium name="AG Swart"/>
            <person name="Singh M."/>
            <person name="Singh A."/>
            <person name="Seah K."/>
            <person name="Emmerich C."/>
        </authorList>
    </citation>
    <scope>NUCLEOTIDE SEQUENCE</scope>
    <source>
        <strain evidence="1">DP1</strain>
    </source>
</reference>
<dbReference type="AlphaFoldDB" id="A0AAD1UCD8"/>
<name>A0AAD1UCD8_EUPCR</name>